<dbReference type="PROSITE" id="PS00198">
    <property type="entry name" value="4FE4S_FER_1"/>
    <property type="match status" value="1"/>
</dbReference>
<dbReference type="GO" id="GO:0051536">
    <property type="term" value="F:iron-sulfur cluster binding"/>
    <property type="evidence" value="ECO:0007669"/>
    <property type="project" value="UniProtKB-KW"/>
</dbReference>
<keyword evidence="6" id="KW-1185">Reference proteome</keyword>
<dbReference type="Pfam" id="PF00037">
    <property type="entry name" value="Fer4"/>
    <property type="match status" value="1"/>
</dbReference>
<dbReference type="InterPro" id="IPR017896">
    <property type="entry name" value="4Fe4S_Fe-S-bd"/>
</dbReference>
<dbReference type="AlphaFoldDB" id="A0A1I4D5L3"/>
<keyword evidence="1" id="KW-0479">Metal-binding</keyword>
<dbReference type="SUPFAM" id="SSF54862">
    <property type="entry name" value="4Fe-4S ferredoxins"/>
    <property type="match status" value="1"/>
</dbReference>
<keyword evidence="3" id="KW-0411">Iron-sulfur</keyword>
<sequence>MIELVIAERCTGCNACVEVCPTNVLDPASAGPPLIARQEDCQTCFMCELYCRGDAIYVAPDCENPTPVDKDAILGSGLLGEFRRNHGWHEWEADPRYTNEHWRMESVFLRARDVAIAEAAQRTGELGGKQRKVHAMPVTSPVA</sequence>
<evidence type="ECO:0000256" key="1">
    <source>
        <dbReference type="ARBA" id="ARBA00022723"/>
    </source>
</evidence>
<feature type="domain" description="4Fe-4S ferredoxin-type" evidence="4">
    <location>
        <begin position="31"/>
        <end position="61"/>
    </location>
</feature>
<dbReference type="Gene3D" id="3.30.70.20">
    <property type="match status" value="1"/>
</dbReference>
<accession>A0A1I4D5L3</accession>
<dbReference type="Proteomes" id="UP000323300">
    <property type="component" value="Unassembled WGS sequence"/>
</dbReference>
<dbReference type="OrthoDB" id="9800445at2"/>
<evidence type="ECO:0000256" key="3">
    <source>
        <dbReference type="ARBA" id="ARBA00023014"/>
    </source>
</evidence>
<evidence type="ECO:0000259" key="4">
    <source>
        <dbReference type="PROSITE" id="PS51379"/>
    </source>
</evidence>
<protein>
    <submittedName>
        <fullName evidence="5">NAD-dependent dihydropyrimidine dehydrogenase, PreA subunit</fullName>
    </submittedName>
</protein>
<keyword evidence="2" id="KW-0408">Iron</keyword>
<evidence type="ECO:0000256" key="2">
    <source>
        <dbReference type="ARBA" id="ARBA00023004"/>
    </source>
</evidence>
<gene>
    <name evidence="5" type="ORF">SAMN04488498_11598</name>
</gene>
<dbReference type="InterPro" id="IPR017900">
    <property type="entry name" value="4Fe4S_Fe_S_CS"/>
</dbReference>
<evidence type="ECO:0000313" key="6">
    <source>
        <dbReference type="Proteomes" id="UP000323300"/>
    </source>
</evidence>
<proteinExistence type="predicted"/>
<dbReference type="PROSITE" id="PS51379">
    <property type="entry name" value="4FE4S_FER_2"/>
    <property type="match status" value="2"/>
</dbReference>
<evidence type="ECO:0000313" key="5">
    <source>
        <dbReference type="EMBL" id="SFK87291.1"/>
    </source>
</evidence>
<reference evidence="5 6" key="1">
    <citation type="submission" date="2016-10" db="EMBL/GenBank/DDBJ databases">
        <authorList>
            <person name="Varghese N."/>
            <person name="Submissions S."/>
        </authorList>
    </citation>
    <scope>NUCLEOTIDE SEQUENCE [LARGE SCALE GENOMIC DNA]</scope>
    <source>
        <strain evidence="5 6">DSM 21822</strain>
    </source>
</reference>
<dbReference type="PANTHER" id="PTHR43122">
    <property type="entry name" value="FERREDOXIN SUBUNIT OF PYRUVATE:FLAVODOXIN OXIDOREDUCTASE-RELATED"/>
    <property type="match status" value="1"/>
</dbReference>
<feature type="domain" description="4Fe-4S ferredoxin-type" evidence="4">
    <location>
        <begin position="1"/>
        <end position="30"/>
    </location>
</feature>
<dbReference type="GO" id="GO:0046872">
    <property type="term" value="F:metal ion binding"/>
    <property type="evidence" value="ECO:0007669"/>
    <property type="project" value="UniProtKB-KW"/>
</dbReference>
<dbReference type="RefSeq" id="WP_149762287.1">
    <property type="nucleotide sequence ID" value="NZ_BSPE01000001.1"/>
</dbReference>
<name>A0A1I4D5L3_9HYPH</name>
<dbReference type="EMBL" id="FOSL01000015">
    <property type="protein sequence ID" value="SFK87291.1"/>
    <property type="molecule type" value="Genomic_DNA"/>
</dbReference>
<organism evidence="5 6">
    <name type="scientific">Neomesorhizobium albiziae</name>
    <dbReference type="NCBI Taxonomy" id="335020"/>
    <lineage>
        <taxon>Bacteria</taxon>
        <taxon>Pseudomonadati</taxon>
        <taxon>Pseudomonadota</taxon>
        <taxon>Alphaproteobacteria</taxon>
        <taxon>Hyphomicrobiales</taxon>
        <taxon>Phyllobacteriaceae</taxon>
        <taxon>Neomesorhizobium</taxon>
    </lineage>
</organism>
<dbReference type="PANTHER" id="PTHR43122:SF1">
    <property type="entry name" value="IRON-SULFUR-BINDING PROTEIN"/>
    <property type="match status" value="1"/>
</dbReference>